<feature type="domain" description="HAT C-terminal dimerisation" evidence="1">
    <location>
        <begin position="415"/>
        <end position="492"/>
    </location>
</feature>
<dbReference type="EMBL" id="VTPC01069494">
    <property type="protein sequence ID" value="KAF2889215.1"/>
    <property type="molecule type" value="Genomic_DNA"/>
</dbReference>
<accession>A0A8K0G2C7</accession>
<keyword evidence="3" id="KW-1185">Reference proteome</keyword>
<dbReference type="PANTHER" id="PTHR37162:SF10">
    <property type="entry name" value="DUF4371 DOMAIN-CONTAINING PROTEIN"/>
    <property type="match status" value="1"/>
</dbReference>
<dbReference type="Pfam" id="PF05699">
    <property type="entry name" value="Dimer_Tnp_hAT"/>
    <property type="match status" value="1"/>
</dbReference>
<name>A0A8K0G2C7_IGNLU</name>
<evidence type="ECO:0000259" key="1">
    <source>
        <dbReference type="Pfam" id="PF05699"/>
    </source>
</evidence>
<dbReference type="PANTHER" id="PTHR37162">
    <property type="entry name" value="HAT FAMILY DIMERISATION DOMAINCONTAINING PROTEIN-RELATED"/>
    <property type="match status" value="1"/>
</dbReference>
<organism evidence="2 3">
    <name type="scientific">Ignelater luminosus</name>
    <name type="common">Cucubano</name>
    <name type="synonym">Pyrophorus luminosus</name>
    <dbReference type="NCBI Taxonomy" id="2038154"/>
    <lineage>
        <taxon>Eukaryota</taxon>
        <taxon>Metazoa</taxon>
        <taxon>Ecdysozoa</taxon>
        <taxon>Arthropoda</taxon>
        <taxon>Hexapoda</taxon>
        <taxon>Insecta</taxon>
        <taxon>Pterygota</taxon>
        <taxon>Neoptera</taxon>
        <taxon>Endopterygota</taxon>
        <taxon>Coleoptera</taxon>
        <taxon>Polyphaga</taxon>
        <taxon>Elateriformia</taxon>
        <taxon>Elateroidea</taxon>
        <taxon>Elateridae</taxon>
        <taxon>Agrypninae</taxon>
        <taxon>Pyrophorini</taxon>
        <taxon>Ignelater</taxon>
    </lineage>
</organism>
<evidence type="ECO:0000313" key="2">
    <source>
        <dbReference type="EMBL" id="KAF2889215.1"/>
    </source>
</evidence>
<gene>
    <name evidence="2" type="ORF">ILUMI_16957</name>
</gene>
<sequence length="521" mass="59903">MPPARRNCKFTKKLSQEFPFIKPTKFEDEVTCTFSITSGGRRDITRHLACEKHKKHINAAASSSVLTNYYRNDIYGTCERKLAISETLFVYHAVAHNHSFRSMDCTSKIIQKRFENKFSCARTKSEAIIKRVLAPFAFDALTQELETIRYFNTQNGISIKIIDVTSAPGETAEIISNLLLKVLDKNNLRNKLVAYCADNANTNFGGVSKKGNKNVFNKLKQNVSQKLIGIGCAAHIIHNTIQTAADLLPVDVDSVINKIYSHFYIFTVRVESLKTFREEAETDYHKLLSTKVAKAINNLISKLEARLDQTFIPLIIRNDLTKLTEEGEINKEWFYSHVVQFYKNCLDYLRLWSSQFSDIGCLEWTDLNQCVEWENVQKTLEFISEHFTANDIDESALFDEVTLIKSYATEQKIKEWQEMKTPIDLRWVEIFHHFDVQQISYPQILQLVEFALCLPATNAPTERVFSIINNIWTEKSQLTVETLKAMIVVRCNLGRSCEEFLLKIQDNSGLLKKAHSAEKYI</sequence>
<dbReference type="InterPro" id="IPR012337">
    <property type="entry name" value="RNaseH-like_sf"/>
</dbReference>
<dbReference type="Proteomes" id="UP000801492">
    <property type="component" value="Unassembled WGS sequence"/>
</dbReference>
<proteinExistence type="predicted"/>
<dbReference type="GO" id="GO:0046983">
    <property type="term" value="F:protein dimerization activity"/>
    <property type="evidence" value="ECO:0007669"/>
    <property type="project" value="InterPro"/>
</dbReference>
<evidence type="ECO:0000313" key="3">
    <source>
        <dbReference type="Proteomes" id="UP000801492"/>
    </source>
</evidence>
<dbReference type="AlphaFoldDB" id="A0A8K0G2C7"/>
<dbReference type="InterPro" id="IPR008906">
    <property type="entry name" value="HATC_C_dom"/>
</dbReference>
<dbReference type="SUPFAM" id="SSF53098">
    <property type="entry name" value="Ribonuclease H-like"/>
    <property type="match status" value="1"/>
</dbReference>
<comment type="caution">
    <text evidence="2">The sequence shown here is derived from an EMBL/GenBank/DDBJ whole genome shotgun (WGS) entry which is preliminary data.</text>
</comment>
<dbReference type="OrthoDB" id="10033706at2759"/>
<protein>
    <recommendedName>
        <fullName evidence="1">HAT C-terminal dimerisation domain-containing protein</fullName>
    </recommendedName>
</protein>
<reference evidence="2" key="1">
    <citation type="submission" date="2019-08" db="EMBL/GenBank/DDBJ databases">
        <title>The genome of the North American firefly Photinus pyralis.</title>
        <authorList>
            <consortium name="Photinus pyralis genome working group"/>
            <person name="Fallon T.R."/>
            <person name="Sander Lower S.E."/>
            <person name="Weng J.-K."/>
        </authorList>
    </citation>
    <scope>NUCLEOTIDE SEQUENCE</scope>
    <source>
        <strain evidence="2">TRF0915ILg1</strain>
        <tissue evidence="2">Whole body</tissue>
    </source>
</reference>